<dbReference type="GO" id="GO:0000209">
    <property type="term" value="P:protein polyubiquitination"/>
    <property type="evidence" value="ECO:0007669"/>
    <property type="project" value="TreeGrafter"/>
</dbReference>
<gene>
    <name evidence="8" type="ORF">OXX778_LOCUS15437</name>
</gene>
<dbReference type="InterPro" id="IPR019474">
    <property type="entry name" value="Ub_conjug_fac_E4_core"/>
</dbReference>
<dbReference type="GO" id="GO:0005737">
    <property type="term" value="C:cytoplasm"/>
    <property type="evidence" value="ECO:0007669"/>
    <property type="project" value="TreeGrafter"/>
</dbReference>
<dbReference type="PANTHER" id="PTHR13931">
    <property type="entry name" value="UBIQUITINATION FACTOR E4"/>
    <property type="match status" value="1"/>
</dbReference>
<evidence type="ECO:0000313" key="8">
    <source>
        <dbReference type="EMBL" id="CAF0981335.1"/>
    </source>
</evidence>
<dbReference type="OrthoDB" id="20295at2759"/>
<evidence type="ECO:0000256" key="4">
    <source>
        <dbReference type="ARBA" id="ARBA00022786"/>
    </source>
</evidence>
<feature type="region of interest" description="Disordered" evidence="6">
    <location>
        <begin position="1"/>
        <end position="85"/>
    </location>
</feature>
<dbReference type="AlphaFoldDB" id="A0A814F5N8"/>
<dbReference type="EMBL" id="CAJNOC010003409">
    <property type="protein sequence ID" value="CAF0981335.1"/>
    <property type="molecule type" value="Genomic_DNA"/>
</dbReference>
<dbReference type="GO" id="GO:0005634">
    <property type="term" value="C:nucleus"/>
    <property type="evidence" value="ECO:0007669"/>
    <property type="project" value="UniProtKB-SubCell"/>
</dbReference>
<evidence type="ECO:0000256" key="2">
    <source>
        <dbReference type="ARBA" id="ARBA00004906"/>
    </source>
</evidence>
<sequence length="614" mass="72044">MEENNMSIDEIRQRRLNRLLSQQPQPQPTETEVSVSSINLKEKKEELLPSSVPMDTSESTKPESMEIEETEKNSKRKSITQESGPRKIENIQPLNQLNELNLIENIFQVKIQSDKEPNQDNSIFTIILDQTFLNYQVFYREIIQEILFNIITNIDENFLNKTLNDRSLTFILDSYKRMSISFNTQSICLKYLVDSYSRVFKNTKSTQQYDKELLENIFAECRLQIVRNIILLLNGNYHRNTYNLTESQLTPLLIANYVPNDLICHLITESSLTQSNCFHGSIKFKNDFESIFIPIVNSLSQKMNKNSLALSETEYMSPLYVLRELCEIKIEQINPICSLMSEMSNWIPNSGNSEWENNGKMLAVTSVFGPFFKLSIFPEEDPKIVERYFRRDTESELTAETLTLISKQLHPILAATRTELHRIVKALVYNKQSRENLINFLKYTIRYNYKRSNIQLNESIVCGDGYMLNVLFILHELARPIKKEKVELMPLFDSKISPIRITDDESKLNSDKEKYLEWLNALPKSTEKPNFNTDIFFLTMNCHHISVISIISKYMRRVRVIKELNKNVEELKKSENNWKNTPLANRYRKIIQRFQNKVKVSVFDLIVKFMFQLK</sequence>
<keyword evidence="9" id="KW-1185">Reference proteome</keyword>
<reference evidence="8" key="1">
    <citation type="submission" date="2021-02" db="EMBL/GenBank/DDBJ databases">
        <authorList>
            <person name="Nowell W R."/>
        </authorList>
    </citation>
    <scope>NUCLEOTIDE SEQUENCE</scope>
    <source>
        <strain evidence="8">Ploen Becks lab</strain>
    </source>
</reference>
<dbReference type="GO" id="GO:0000151">
    <property type="term" value="C:ubiquitin ligase complex"/>
    <property type="evidence" value="ECO:0007669"/>
    <property type="project" value="InterPro"/>
</dbReference>
<dbReference type="GO" id="GO:0036503">
    <property type="term" value="P:ERAD pathway"/>
    <property type="evidence" value="ECO:0007669"/>
    <property type="project" value="InterPro"/>
</dbReference>
<comment type="pathway">
    <text evidence="2">Protein modification; protein ubiquitination.</text>
</comment>
<protein>
    <recommendedName>
        <fullName evidence="7">Ubiquitin conjugation factor E4 core domain-containing protein</fullName>
    </recommendedName>
</protein>
<comment type="caution">
    <text evidence="8">The sequence shown here is derived from an EMBL/GenBank/DDBJ whole genome shotgun (WGS) entry which is preliminary data.</text>
</comment>
<evidence type="ECO:0000256" key="5">
    <source>
        <dbReference type="ARBA" id="ARBA00023242"/>
    </source>
</evidence>
<dbReference type="GO" id="GO:0034450">
    <property type="term" value="F:ubiquitin-ubiquitin ligase activity"/>
    <property type="evidence" value="ECO:0007669"/>
    <property type="project" value="InterPro"/>
</dbReference>
<dbReference type="Pfam" id="PF10408">
    <property type="entry name" value="Ufd2P_core"/>
    <property type="match status" value="1"/>
</dbReference>
<evidence type="ECO:0000259" key="7">
    <source>
        <dbReference type="Pfam" id="PF10408"/>
    </source>
</evidence>
<keyword evidence="5" id="KW-0539">Nucleus</keyword>
<feature type="compositionally biased region" description="Polar residues" evidence="6">
    <location>
        <begin position="29"/>
        <end position="39"/>
    </location>
</feature>
<evidence type="ECO:0000256" key="3">
    <source>
        <dbReference type="ARBA" id="ARBA00022679"/>
    </source>
</evidence>
<keyword evidence="3" id="KW-0808">Transferase</keyword>
<dbReference type="PANTHER" id="PTHR13931:SF2">
    <property type="entry name" value="UBIQUITIN CONJUGATION FACTOR E4 B"/>
    <property type="match status" value="1"/>
</dbReference>
<evidence type="ECO:0000256" key="1">
    <source>
        <dbReference type="ARBA" id="ARBA00004123"/>
    </source>
</evidence>
<dbReference type="UniPathway" id="UPA00143"/>
<comment type="subcellular location">
    <subcellularLocation>
        <location evidence="1">Nucleus</location>
    </subcellularLocation>
</comment>
<evidence type="ECO:0000256" key="6">
    <source>
        <dbReference type="SAM" id="MobiDB-lite"/>
    </source>
</evidence>
<dbReference type="InterPro" id="IPR045132">
    <property type="entry name" value="UBE4"/>
</dbReference>
<proteinExistence type="predicted"/>
<feature type="domain" description="Ubiquitin conjugation factor E4 core" evidence="7">
    <location>
        <begin position="368"/>
        <end position="599"/>
    </location>
</feature>
<evidence type="ECO:0000313" key="9">
    <source>
        <dbReference type="Proteomes" id="UP000663879"/>
    </source>
</evidence>
<name>A0A814F5N8_9BILA</name>
<accession>A0A814F5N8</accession>
<dbReference type="Proteomes" id="UP000663879">
    <property type="component" value="Unassembled WGS sequence"/>
</dbReference>
<organism evidence="8 9">
    <name type="scientific">Brachionus calyciflorus</name>
    <dbReference type="NCBI Taxonomy" id="104777"/>
    <lineage>
        <taxon>Eukaryota</taxon>
        <taxon>Metazoa</taxon>
        <taxon>Spiralia</taxon>
        <taxon>Gnathifera</taxon>
        <taxon>Rotifera</taxon>
        <taxon>Eurotatoria</taxon>
        <taxon>Monogononta</taxon>
        <taxon>Pseudotrocha</taxon>
        <taxon>Ploima</taxon>
        <taxon>Brachionidae</taxon>
        <taxon>Brachionus</taxon>
    </lineage>
</organism>
<keyword evidence="4" id="KW-0833">Ubl conjugation pathway</keyword>
<dbReference type="GO" id="GO:0006511">
    <property type="term" value="P:ubiquitin-dependent protein catabolic process"/>
    <property type="evidence" value="ECO:0007669"/>
    <property type="project" value="InterPro"/>
</dbReference>